<dbReference type="InterPro" id="IPR047859">
    <property type="entry name" value="Ribosomal_bL17_CS"/>
</dbReference>
<proteinExistence type="inferred from homology"/>
<dbReference type="SUPFAM" id="SSF64263">
    <property type="entry name" value="Prokaryotic ribosomal protein L17"/>
    <property type="match status" value="1"/>
</dbReference>
<dbReference type="AlphaFoldDB" id="H5SNT6"/>
<dbReference type="PROSITE" id="PS01167">
    <property type="entry name" value="RIBOSOMAL_L17"/>
    <property type="match status" value="1"/>
</dbReference>
<evidence type="ECO:0000256" key="4">
    <source>
        <dbReference type="HAMAP-Rule" id="MF_01368"/>
    </source>
</evidence>
<dbReference type="GO" id="GO:0022625">
    <property type="term" value="C:cytosolic large ribosomal subunit"/>
    <property type="evidence" value="ECO:0007669"/>
    <property type="project" value="TreeGrafter"/>
</dbReference>
<organism evidence="6">
    <name type="scientific">uncultured Bacteroidota bacterium</name>
    <dbReference type="NCBI Taxonomy" id="152509"/>
    <lineage>
        <taxon>Bacteria</taxon>
        <taxon>Pseudomonadati</taxon>
        <taxon>Bacteroidota</taxon>
        <taxon>environmental samples</taxon>
    </lineage>
</organism>
<keyword evidence="3 4" id="KW-0687">Ribonucleoprotein</keyword>
<evidence type="ECO:0000256" key="1">
    <source>
        <dbReference type="ARBA" id="ARBA00008777"/>
    </source>
</evidence>
<dbReference type="InterPro" id="IPR036373">
    <property type="entry name" value="Ribosomal_bL17_sf"/>
</dbReference>
<evidence type="ECO:0000313" key="6">
    <source>
        <dbReference type="EMBL" id="BAL57822.1"/>
    </source>
</evidence>
<gene>
    <name evidence="4" type="primary">rplQ</name>
    <name evidence="6" type="ORF">HGMM_F52E02C05</name>
</gene>
<reference evidence="6" key="2">
    <citation type="journal article" date="2012" name="PLoS ONE">
        <title>A Deeply Branching Thermophilic Bacterium with an Ancient Acetyl-CoA Pathway Dominates a Subsurface Ecosystem.</title>
        <authorList>
            <person name="Takami H."/>
            <person name="Noguchi H."/>
            <person name="Takaki Y."/>
            <person name="Uchiyama I."/>
            <person name="Toyoda A."/>
            <person name="Nishi S."/>
            <person name="Chee G.-J."/>
            <person name="Arai W."/>
            <person name="Nunoura T."/>
            <person name="Itoh T."/>
            <person name="Hattori M."/>
            <person name="Takai K."/>
        </authorList>
    </citation>
    <scope>NUCLEOTIDE SEQUENCE</scope>
</reference>
<evidence type="ECO:0000256" key="5">
    <source>
        <dbReference type="RuleBase" id="RU000660"/>
    </source>
</evidence>
<dbReference type="PANTHER" id="PTHR14413:SF16">
    <property type="entry name" value="LARGE RIBOSOMAL SUBUNIT PROTEIN BL17M"/>
    <property type="match status" value="1"/>
</dbReference>
<sequence length="140" mass="16083">MRHGDTINNLGRKKAHREALLRNLALSLIKHKRIVTTLAKAKALRRYIEPLLTRAKKDTLANRRLLFAYLQNKEAIKELFSTIAPEIMNRPGGYTRILKLGPRHGDGAEMAIIELVDFNPYLGGESLSRTRKEGRRRRRS</sequence>
<dbReference type="HAMAP" id="MF_01368">
    <property type="entry name" value="Ribosomal_bL17"/>
    <property type="match status" value="1"/>
</dbReference>
<comment type="similarity">
    <text evidence="1 4 5">Belongs to the bacterial ribosomal protein bL17 family.</text>
</comment>
<evidence type="ECO:0000256" key="2">
    <source>
        <dbReference type="ARBA" id="ARBA00022980"/>
    </source>
</evidence>
<accession>H5SNT6</accession>
<protein>
    <recommendedName>
        <fullName evidence="4">Large ribosomal subunit protein bL17</fullName>
    </recommendedName>
</protein>
<dbReference type="FunFam" id="3.90.1030.10:FF:000001">
    <property type="entry name" value="50S ribosomal protein L17"/>
    <property type="match status" value="1"/>
</dbReference>
<keyword evidence="2 4" id="KW-0689">Ribosomal protein</keyword>
<dbReference type="GO" id="GO:0003735">
    <property type="term" value="F:structural constituent of ribosome"/>
    <property type="evidence" value="ECO:0007669"/>
    <property type="project" value="InterPro"/>
</dbReference>
<dbReference type="EMBL" id="AP011785">
    <property type="protein sequence ID" value="BAL57822.1"/>
    <property type="molecule type" value="Genomic_DNA"/>
</dbReference>
<dbReference type="InterPro" id="IPR000456">
    <property type="entry name" value="Ribosomal_bL17"/>
</dbReference>
<name>H5SNT6_9BACT</name>
<dbReference type="PANTHER" id="PTHR14413">
    <property type="entry name" value="RIBOSOMAL PROTEIN L17"/>
    <property type="match status" value="1"/>
</dbReference>
<dbReference type="Gene3D" id="3.90.1030.10">
    <property type="entry name" value="Ribosomal protein L17"/>
    <property type="match status" value="1"/>
</dbReference>
<dbReference type="NCBIfam" id="TIGR00059">
    <property type="entry name" value="L17"/>
    <property type="match status" value="1"/>
</dbReference>
<comment type="subunit">
    <text evidence="4">Part of the 50S ribosomal subunit. Contacts protein L32.</text>
</comment>
<reference evidence="6" key="1">
    <citation type="journal article" date="2005" name="Environ. Microbiol.">
        <title>Genetic and functional properties of uncultivated thermophilic crenarchaeotes from a subsurface gold mine as revealed by analysis of genome fragments.</title>
        <authorList>
            <person name="Nunoura T."/>
            <person name="Hirayama H."/>
            <person name="Takami H."/>
            <person name="Oida H."/>
            <person name="Nishi S."/>
            <person name="Shimamura S."/>
            <person name="Suzuki Y."/>
            <person name="Inagaki F."/>
            <person name="Takai K."/>
            <person name="Nealson K.H."/>
            <person name="Horikoshi K."/>
        </authorList>
    </citation>
    <scope>NUCLEOTIDE SEQUENCE</scope>
</reference>
<dbReference type="Pfam" id="PF01196">
    <property type="entry name" value="Ribosomal_L17"/>
    <property type="match status" value="1"/>
</dbReference>
<dbReference type="GO" id="GO:0006412">
    <property type="term" value="P:translation"/>
    <property type="evidence" value="ECO:0007669"/>
    <property type="project" value="UniProtKB-UniRule"/>
</dbReference>
<evidence type="ECO:0000256" key="3">
    <source>
        <dbReference type="ARBA" id="ARBA00023274"/>
    </source>
</evidence>